<dbReference type="Pfam" id="PF01547">
    <property type="entry name" value="SBP_bac_1"/>
    <property type="match status" value="1"/>
</dbReference>
<proteinExistence type="inferred from homology"/>
<dbReference type="PANTHER" id="PTHR30061">
    <property type="entry name" value="MALTOSE-BINDING PERIPLASMIC PROTEIN"/>
    <property type="match status" value="1"/>
</dbReference>
<dbReference type="GO" id="GO:0055052">
    <property type="term" value="C:ATP-binding cassette (ABC) transporter complex, substrate-binding subunit-containing"/>
    <property type="evidence" value="ECO:0007669"/>
    <property type="project" value="TreeGrafter"/>
</dbReference>
<evidence type="ECO:0000313" key="6">
    <source>
        <dbReference type="Proteomes" id="UP000272464"/>
    </source>
</evidence>
<keyword evidence="3 4" id="KW-0732">Signal</keyword>
<comment type="similarity">
    <text evidence="1">Belongs to the bacterial solute-binding protein 1 family.</text>
</comment>
<dbReference type="InterPro" id="IPR006059">
    <property type="entry name" value="SBP"/>
</dbReference>
<dbReference type="RefSeq" id="WP_127198195.1">
    <property type="nucleotide sequence ID" value="NZ_RZNX01000001.1"/>
</dbReference>
<evidence type="ECO:0000256" key="1">
    <source>
        <dbReference type="ARBA" id="ARBA00008520"/>
    </source>
</evidence>
<dbReference type="GO" id="GO:0042956">
    <property type="term" value="P:maltodextrin transmembrane transport"/>
    <property type="evidence" value="ECO:0007669"/>
    <property type="project" value="TreeGrafter"/>
</dbReference>
<keyword evidence="2" id="KW-0813">Transport</keyword>
<feature type="signal peptide" evidence="4">
    <location>
        <begin position="1"/>
        <end position="27"/>
    </location>
</feature>
<dbReference type="AlphaFoldDB" id="A0A3S1DEF9"/>
<organism evidence="5 6">
    <name type="scientific">Paenibacillus zeisoli</name>
    <dbReference type="NCBI Taxonomy" id="2496267"/>
    <lineage>
        <taxon>Bacteria</taxon>
        <taxon>Bacillati</taxon>
        <taxon>Bacillota</taxon>
        <taxon>Bacilli</taxon>
        <taxon>Bacillales</taxon>
        <taxon>Paenibacillaceae</taxon>
        <taxon>Paenibacillus</taxon>
    </lineage>
</organism>
<dbReference type="Proteomes" id="UP000272464">
    <property type="component" value="Unassembled WGS sequence"/>
</dbReference>
<evidence type="ECO:0000256" key="3">
    <source>
        <dbReference type="ARBA" id="ARBA00022729"/>
    </source>
</evidence>
<protein>
    <submittedName>
        <fullName evidence="5">Extracellular solute-binding protein</fullName>
    </submittedName>
</protein>
<dbReference type="GO" id="GO:0015768">
    <property type="term" value="P:maltose transport"/>
    <property type="evidence" value="ECO:0007669"/>
    <property type="project" value="TreeGrafter"/>
</dbReference>
<dbReference type="PANTHER" id="PTHR30061:SF50">
    <property type="entry name" value="MALTOSE_MALTODEXTRIN-BINDING PERIPLASMIC PROTEIN"/>
    <property type="match status" value="1"/>
</dbReference>
<evidence type="ECO:0000256" key="4">
    <source>
        <dbReference type="SAM" id="SignalP"/>
    </source>
</evidence>
<name>A0A3S1DEF9_9BACL</name>
<evidence type="ECO:0000256" key="2">
    <source>
        <dbReference type="ARBA" id="ARBA00022448"/>
    </source>
</evidence>
<reference evidence="5 6" key="1">
    <citation type="submission" date="2018-12" db="EMBL/GenBank/DDBJ databases">
        <authorList>
            <person name="Sun L."/>
            <person name="Chen Z."/>
        </authorList>
    </citation>
    <scope>NUCLEOTIDE SEQUENCE [LARGE SCALE GENOMIC DNA]</scope>
    <source>
        <strain evidence="5 6">3-5-3</strain>
    </source>
</reference>
<comment type="caution">
    <text evidence="5">The sequence shown here is derived from an EMBL/GenBank/DDBJ whole genome shotgun (WGS) entry which is preliminary data.</text>
</comment>
<dbReference type="PROSITE" id="PS51257">
    <property type="entry name" value="PROKAR_LIPOPROTEIN"/>
    <property type="match status" value="1"/>
</dbReference>
<dbReference type="GO" id="GO:1901982">
    <property type="term" value="F:maltose binding"/>
    <property type="evidence" value="ECO:0007669"/>
    <property type="project" value="TreeGrafter"/>
</dbReference>
<dbReference type="EMBL" id="RZNX01000001">
    <property type="protein sequence ID" value="RUT36506.1"/>
    <property type="molecule type" value="Genomic_DNA"/>
</dbReference>
<accession>A0A3S1DEF9</accession>
<keyword evidence="6" id="KW-1185">Reference proteome</keyword>
<evidence type="ECO:0000313" key="5">
    <source>
        <dbReference type="EMBL" id="RUT36506.1"/>
    </source>
</evidence>
<dbReference type="SUPFAM" id="SSF53850">
    <property type="entry name" value="Periplasmic binding protein-like II"/>
    <property type="match status" value="1"/>
</dbReference>
<gene>
    <name evidence="5" type="ORF">EJP77_05925</name>
</gene>
<feature type="chain" id="PRO_5039135692" evidence="4">
    <location>
        <begin position="28"/>
        <end position="414"/>
    </location>
</feature>
<dbReference type="Gene3D" id="3.40.190.10">
    <property type="entry name" value="Periplasmic binding protein-like II"/>
    <property type="match status" value="2"/>
</dbReference>
<dbReference type="OrthoDB" id="9795467at2"/>
<sequence>MLKRFLAILMASSLLVISACSTTSSTAQPVTVTFVSTYDGKEAEFFKSRVKDFEKENPGIKVKIVDVAFGSASNYVKTALLGDQALDGFRSDNSWVPEFVELGLLQPLDSMITKEDQADFNRTALDSVKINNKLYGLPTVMEAPALLYNKRILKELGYSNPPQTMDEMMSIAKKATNDKGHYGVYVSDDSYFALPYIWAFGGETMTDDRKVHIASPDSIKGLEFMQELRRAGVTQPYPDFTDSYNKMMNDFKEGRSAMILNGPWAVGDLLSGSEFKDAGNLGIAAVPKGRKGQGSPAGGHSLVVSKYSKHPQETYKLIQYLTSTKVQAKQVKEVKTLPSRISVYKDPSFASDQIVQSFKLVLDAAKPRPRIPEGAEMFGDFTANLGQLLLDKMTPQQAAANIEVAWRELLKLDR</sequence>